<protein>
    <submittedName>
        <fullName evidence="2">Uncharacterized protein</fullName>
    </submittedName>
</protein>
<accession>A0AAV6RSU4</accession>
<organism evidence="2 3">
    <name type="scientific">Solea senegalensis</name>
    <name type="common">Senegalese sole</name>
    <dbReference type="NCBI Taxonomy" id="28829"/>
    <lineage>
        <taxon>Eukaryota</taxon>
        <taxon>Metazoa</taxon>
        <taxon>Chordata</taxon>
        <taxon>Craniata</taxon>
        <taxon>Vertebrata</taxon>
        <taxon>Euteleostomi</taxon>
        <taxon>Actinopterygii</taxon>
        <taxon>Neopterygii</taxon>
        <taxon>Teleostei</taxon>
        <taxon>Neoteleostei</taxon>
        <taxon>Acanthomorphata</taxon>
        <taxon>Carangaria</taxon>
        <taxon>Pleuronectiformes</taxon>
        <taxon>Pleuronectoidei</taxon>
        <taxon>Soleidae</taxon>
        <taxon>Solea</taxon>
    </lineage>
</organism>
<dbReference type="EMBL" id="JAGKHQ010000009">
    <property type="protein sequence ID" value="KAG7508511.1"/>
    <property type="molecule type" value="Genomic_DNA"/>
</dbReference>
<comment type="caution">
    <text evidence="2">The sequence shown here is derived from an EMBL/GenBank/DDBJ whole genome shotgun (WGS) entry which is preliminary data.</text>
</comment>
<dbReference type="Proteomes" id="UP000693946">
    <property type="component" value="Linkage Group LG17"/>
</dbReference>
<feature type="compositionally biased region" description="Polar residues" evidence="1">
    <location>
        <begin position="84"/>
        <end position="93"/>
    </location>
</feature>
<dbReference type="AlphaFoldDB" id="A0AAV6RSU4"/>
<evidence type="ECO:0000313" key="2">
    <source>
        <dbReference type="EMBL" id="KAG7508511.1"/>
    </source>
</evidence>
<name>A0AAV6RSU4_SOLSE</name>
<evidence type="ECO:0000313" key="3">
    <source>
        <dbReference type="Proteomes" id="UP000693946"/>
    </source>
</evidence>
<gene>
    <name evidence="2" type="ORF">JOB18_015063</name>
</gene>
<proteinExistence type="predicted"/>
<keyword evidence="3" id="KW-1185">Reference proteome</keyword>
<evidence type="ECO:0000256" key="1">
    <source>
        <dbReference type="SAM" id="MobiDB-lite"/>
    </source>
</evidence>
<sequence length="120" mass="13101">MDSADSDSFRQALCAQGQKLAQQQEQLTSLCATLRELAARQDSMMTSLGSQFHELLSHLPREAPAEATLDQASLPGRHVDAQPPASTASSCLQLSRPERFSGDSGDVRPFLTQCELHFEL</sequence>
<feature type="region of interest" description="Disordered" evidence="1">
    <location>
        <begin position="68"/>
        <end position="108"/>
    </location>
</feature>
<reference evidence="2 3" key="1">
    <citation type="journal article" date="2021" name="Sci. Rep.">
        <title>Chromosome anchoring in Senegalese sole (Solea senegalensis) reveals sex-associated markers and genome rearrangements in flatfish.</title>
        <authorList>
            <person name="Guerrero-Cozar I."/>
            <person name="Gomez-Garrido J."/>
            <person name="Berbel C."/>
            <person name="Martinez-Blanch J.F."/>
            <person name="Alioto T."/>
            <person name="Claros M.G."/>
            <person name="Gagnaire P.A."/>
            <person name="Manchado M."/>
        </authorList>
    </citation>
    <scope>NUCLEOTIDE SEQUENCE [LARGE SCALE GENOMIC DNA]</scope>
    <source>
        <strain evidence="2">Sse05_10M</strain>
    </source>
</reference>